<reference evidence="18" key="2">
    <citation type="journal article" date="2023" name="Biology">
        <title>Prokaryotic Life Associated with Coal-Fire Gas Vents Revealed by Metagenomics.</title>
        <authorList>
            <person name="Kadnikov V.V."/>
            <person name="Mardanov A.V."/>
            <person name="Beletsky A.V."/>
            <person name="Karnachuk O.V."/>
            <person name="Ravin N.V."/>
        </authorList>
    </citation>
    <scope>NUCLEOTIDE SEQUENCE</scope>
    <source>
        <strain evidence="18">Bu02</strain>
    </source>
</reference>
<evidence type="ECO:0000256" key="5">
    <source>
        <dbReference type="ARBA" id="ARBA00022806"/>
    </source>
</evidence>
<evidence type="ECO:0000313" key="18">
    <source>
        <dbReference type="EMBL" id="QUL99029.1"/>
    </source>
</evidence>
<feature type="compositionally biased region" description="Low complexity" evidence="15">
    <location>
        <begin position="630"/>
        <end position="639"/>
    </location>
</feature>
<evidence type="ECO:0000256" key="9">
    <source>
        <dbReference type="ARBA" id="ARBA00023204"/>
    </source>
</evidence>
<keyword evidence="1 13" id="KW-0540">Nuclease</keyword>
<dbReference type="Pfam" id="PF12705">
    <property type="entry name" value="PDDEXK_1"/>
    <property type="match status" value="1"/>
</dbReference>
<feature type="domain" description="UvrD-like helicase ATP-binding" evidence="16">
    <location>
        <begin position="6"/>
        <end position="545"/>
    </location>
</feature>
<dbReference type="CDD" id="cd17932">
    <property type="entry name" value="DEXQc_UvrD"/>
    <property type="match status" value="2"/>
</dbReference>
<dbReference type="InterPro" id="IPR011335">
    <property type="entry name" value="Restrct_endonuc-II-like"/>
</dbReference>
<keyword evidence="8 13" id="KW-0238">DNA-binding</keyword>
<comment type="catalytic activity">
    <reaction evidence="11 13">
        <text>Couples ATP hydrolysis with the unwinding of duplex DNA by translocating in the 3'-5' direction.</text>
        <dbReference type="EC" id="5.6.2.4"/>
    </reaction>
</comment>
<dbReference type="EMBL" id="CP062796">
    <property type="protein sequence ID" value="QUL99029.1"/>
    <property type="molecule type" value="Genomic_DNA"/>
</dbReference>
<dbReference type="InterPro" id="IPR000212">
    <property type="entry name" value="DNA_helicase_UvrD/REP"/>
</dbReference>
<keyword evidence="6 13" id="KW-0269">Exonuclease</keyword>
<keyword evidence="10 13" id="KW-0413">Isomerase</keyword>
<gene>
    <name evidence="13" type="primary">addA</name>
    <name evidence="18" type="ORF">IMF26_02880</name>
</gene>
<evidence type="ECO:0000256" key="11">
    <source>
        <dbReference type="ARBA" id="ARBA00034617"/>
    </source>
</evidence>
<keyword evidence="7 13" id="KW-0067">ATP-binding</keyword>
<keyword evidence="3 13" id="KW-0227">DNA damage</keyword>
<dbReference type="InterPro" id="IPR014016">
    <property type="entry name" value="UvrD-like_ATP-bd"/>
</dbReference>
<feature type="region of interest" description="Disordered" evidence="15">
    <location>
        <begin position="579"/>
        <end position="605"/>
    </location>
</feature>
<sequence length="1412" mass="157486">MTDAKTIWTSEQKLAIGLRGKNLLVSASAGTGKTSVLVERIIAHLLWDDPVTDIERLLVVTFTEKAALEMKERVRASLEAAAEKNPGDTRLERQLSYVDRAHISTIHSFCLGIIRRYFYKVGLDPSFRVLDEKEAELLRTEALEDVFEEWYGRSADFWDGGAPENVPSAEGGSPLEGDFFREGPIFRAGPGSPRGHVEDAARFFPGLVERYGGRGVDEDLKGIILRLHDFVRSQPSQISWLEHVIKDAARWLSDPGGKTLLRLPWTRVLLEALADDLDEAIAFAEEAKRISASPGGPGDYLPLLEKELAVYREAREFTLKAIAACGCVPDATSEAVESAGLEALGALREISGYKHERLPGKKIDCDPELREKAKSLRDLAKRAFSRLEECSILRPAEELVEEMRKTLPYLYCLSALVADFDRKYSEKKLERGGLDFADLEKYCLEILTMDDGLLAEEVRKEFDYVLVDEYQDTNPVQEEILSIVSKPGNLFMVGDLKQSIYRFRLAEPGIFLGKLRRYSRVADDGKFGPDAPGLLVELSRNFRSRREIIDAVNYVFEKIMTRNRAGIDYGAGHRLNAGASYPEPSATAGGSEGARGTAEGSGGNPYLAELHLVERNSVSRENDAATQGNGSSAGESGESPGEDPDYDPSADSEIEEYEALEKEALVVAAKIKELVNPGRPFMVWDTAKKRARPCTYRDIAVLMRATRDRANAVLEIFQRCDIPSYCDLGTGYFRAREVEVALALLSVIDNPRQDIPLAAVLRSPVVGLEPRDLAIIRTRCRGTDFYDSVRGFARQAPDDPVGKTRESPGSEVLLRNEQSPGGPREGDAGGENLKDLARIRRAVSDFLERLERWRTMARRLPLAEVLWTVLSETGYYDYVGGLPGGAQRQANLRALVDRAMEFDSFGRHGLFRFLRFIERIEETKGDLGTARALGEHEDVVRIISIHKAKGLEFPVVFLMDLGKIFNMEDTRPDILFHRDLGLCPMYCDLATRVKYPTVAHAAASVRIRKENLAEEMRVLYVGMTRAREKLFLVGSARNLEKQKQKWEAGKFSSAQSYLDWLCPAILGEGQFADVPVLVKFWGTPGGQEVPQPFSRPAGESDLLWKDVRRLIPPPFSPDPKIYPEVRRRLEWRYSRAPFSQTLAKMSIQEFKRRIDEDEEDYWRFIPSPDKRPGFLTRKAPGGVEKGTAVHVLLARMSLEKGGEEAGVRSEISRLADMGLLDNELIDDGDVERIVRFFRSPTGRVLSASQGKVKREVPFTLGVPAYIPPETRISPPGDPSCPSWPEMAPLASEPSVILDFGIYGGAAVPDGSGAWARETVVVQGVIDVLLEEDDGFVILDYKTDDLAPTEVPRAVRRYTPQVSLYALAVERILGKRVKRALLAFLGPGVEVEVDWKGYLSRAKTMDNPVSRVM</sequence>
<dbReference type="GO" id="GO:0008408">
    <property type="term" value="F:3'-5' exonuclease activity"/>
    <property type="evidence" value="ECO:0007669"/>
    <property type="project" value="UniProtKB-UniRule"/>
</dbReference>
<protein>
    <recommendedName>
        <fullName evidence="13">ATP-dependent helicase/nuclease subunit A</fullName>
        <ecNumber evidence="13">3.1.-.-</ecNumber>
        <ecNumber evidence="13">5.6.2.4</ecNumber>
    </recommendedName>
    <alternativeName>
        <fullName evidence="13">ATP-dependent helicase/nuclease AddA</fullName>
    </alternativeName>
    <alternativeName>
        <fullName evidence="13">DNA 3'-5' helicase AddA</fullName>
    </alternativeName>
</protein>
<dbReference type="PROSITE" id="PS51217">
    <property type="entry name" value="UVRD_HELICASE_CTER"/>
    <property type="match status" value="1"/>
</dbReference>
<dbReference type="HAMAP" id="MF_01451">
    <property type="entry name" value="AddA"/>
    <property type="match status" value="1"/>
</dbReference>
<evidence type="ECO:0000256" key="8">
    <source>
        <dbReference type="ARBA" id="ARBA00023125"/>
    </source>
</evidence>
<evidence type="ECO:0000256" key="15">
    <source>
        <dbReference type="SAM" id="MobiDB-lite"/>
    </source>
</evidence>
<feature type="domain" description="UvrD-like helicase C-terminal" evidence="17">
    <location>
        <begin position="609"/>
        <end position="950"/>
    </location>
</feature>
<dbReference type="Gene3D" id="3.40.50.300">
    <property type="entry name" value="P-loop containing nucleotide triphosphate hydrolases"/>
    <property type="match status" value="4"/>
</dbReference>
<evidence type="ECO:0000259" key="16">
    <source>
        <dbReference type="PROSITE" id="PS51198"/>
    </source>
</evidence>
<keyword evidence="9 13" id="KW-0234">DNA repair</keyword>
<dbReference type="Pfam" id="PF13361">
    <property type="entry name" value="UvrD_C"/>
    <property type="match status" value="1"/>
</dbReference>
<feature type="region of interest" description="Disordered" evidence="15">
    <location>
        <begin position="619"/>
        <end position="650"/>
    </location>
</feature>
<dbReference type="InterPro" id="IPR027417">
    <property type="entry name" value="P-loop_NTPase"/>
</dbReference>
<comment type="subunit">
    <text evidence="13">Heterodimer of AddA and AddB/RexB.</text>
</comment>
<dbReference type="InterPro" id="IPR038726">
    <property type="entry name" value="PDDEXK_AddAB-type"/>
</dbReference>
<dbReference type="GO" id="GO:0033202">
    <property type="term" value="C:DNA helicase complex"/>
    <property type="evidence" value="ECO:0007669"/>
    <property type="project" value="TreeGrafter"/>
</dbReference>
<dbReference type="GO" id="GO:0003690">
    <property type="term" value="F:double-stranded DNA binding"/>
    <property type="evidence" value="ECO:0007669"/>
    <property type="project" value="UniProtKB-UniRule"/>
</dbReference>
<feature type="compositionally biased region" description="Acidic residues" evidence="15">
    <location>
        <begin position="640"/>
        <end position="650"/>
    </location>
</feature>
<comment type="cofactor">
    <cofactor evidence="13">
        <name>Mg(2+)</name>
        <dbReference type="ChEBI" id="CHEBI:18420"/>
    </cofactor>
</comment>
<reference evidence="18" key="1">
    <citation type="submission" date="2020-10" db="EMBL/GenBank/DDBJ databases">
        <authorList>
            <person name="Kadnikov V."/>
            <person name="Beletsky A.V."/>
            <person name="Mardanov A.V."/>
            <person name="Karnachuk O.V."/>
            <person name="Ravin N.V."/>
        </authorList>
    </citation>
    <scope>NUCLEOTIDE SEQUENCE</scope>
    <source>
        <strain evidence="18">Bu02</strain>
    </source>
</reference>
<dbReference type="GO" id="GO:0005829">
    <property type="term" value="C:cytosol"/>
    <property type="evidence" value="ECO:0007669"/>
    <property type="project" value="TreeGrafter"/>
</dbReference>
<feature type="binding site" evidence="14">
    <location>
        <begin position="27"/>
        <end position="34"/>
    </location>
    <ligand>
        <name>ATP</name>
        <dbReference type="ChEBI" id="CHEBI:30616"/>
    </ligand>
</feature>
<dbReference type="SUPFAM" id="SSF52980">
    <property type="entry name" value="Restriction endonuclease-like"/>
    <property type="match status" value="1"/>
</dbReference>
<evidence type="ECO:0000256" key="10">
    <source>
        <dbReference type="ARBA" id="ARBA00023235"/>
    </source>
</evidence>
<dbReference type="Gene3D" id="3.90.320.10">
    <property type="match status" value="1"/>
</dbReference>
<evidence type="ECO:0000256" key="1">
    <source>
        <dbReference type="ARBA" id="ARBA00022722"/>
    </source>
</evidence>
<dbReference type="PANTHER" id="PTHR11070">
    <property type="entry name" value="UVRD / RECB / PCRA DNA HELICASE FAMILY MEMBER"/>
    <property type="match status" value="1"/>
</dbReference>
<comment type="function">
    <text evidence="13">The heterodimer acts as both an ATP-dependent DNA helicase and an ATP-dependent, dual-direction single-stranded exonuclease. Recognizes the chi site generating a DNA molecule suitable for the initiation of homologous recombination. The AddA nuclease domain is required for chi fragment generation; this subunit has the helicase and 3' -&gt; 5' nuclease activities.</text>
</comment>
<dbReference type="EC" id="5.6.2.4" evidence="13"/>
<dbReference type="PROSITE" id="PS51198">
    <property type="entry name" value="UVRD_HELICASE_ATP_BIND"/>
    <property type="match status" value="1"/>
</dbReference>
<dbReference type="SUPFAM" id="SSF52540">
    <property type="entry name" value="P-loop containing nucleoside triphosphate hydrolases"/>
    <property type="match status" value="1"/>
</dbReference>
<dbReference type="GO" id="GO:0005524">
    <property type="term" value="F:ATP binding"/>
    <property type="evidence" value="ECO:0007669"/>
    <property type="project" value="UniProtKB-UniRule"/>
</dbReference>
<dbReference type="KEGG" id="fcz:IMF26_02880"/>
<evidence type="ECO:0000256" key="4">
    <source>
        <dbReference type="ARBA" id="ARBA00022801"/>
    </source>
</evidence>
<name>A0AAT9LEA6_9FIRM</name>
<evidence type="ECO:0000256" key="13">
    <source>
        <dbReference type="HAMAP-Rule" id="MF_01451"/>
    </source>
</evidence>
<comment type="similarity">
    <text evidence="13">Belongs to the helicase family. AddA subfamily.</text>
</comment>
<evidence type="ECO:0000256" key="7">
    <source>
        <dbReference type="ARBA" id="ARBA00022840"/>
    </source>
</evidence>
<feature type="compositionally biased region" description="Basic and acidic residues" evidence="15">
    <location>
        <begin position="796"/>
        <end position="808"/>
    </location>
</feature>
<evidence type="ECO:0000256" key="14">
    <source>
        <dbReference type="PROSITE-ProRule" id="PRU00560"/>
    </source>
</evidence>
<evidence type="ECO:0000256" key="2">
    <source>
        <dbReference type="ARBA" id="ARBA00022741"/>
    </source>
</evidence>
<dbReference type="EC" id="3.1.-.-" evidence="13"/>
<evidence type="ECO:0000256" key="3">
    <source>
        <dbReference type="ARBA" id="ARBA00022763"/>
    </source>
</evidence>
<evidence type="ECO:0000256" key="12">
    <source>
        <dbReference type="ARBA" id="ARBA00048988"/>
    </source>
</evidence>
<dbReference type="PANTHER" id="PTHR11070:SF48">
    <property type="entry name" value="ATP-DEPENDENT HELICASE_NUCLEASE SUBUNIT A"/>
    <property type="match status" value="1"/>
</dbReference>
<evidence type="ECO:0000256" key="6">
    <source>
        <dbReference type="ARBA" id="ARBA00022839"/>
    </source>
</evidence>
<keyword evidence="4 13" id="KW-0378">Hydrolase</keyword>
<dbReference type="InterPro" id="IPR014152">
    <property type="entry name" value="AddA"/>
</dbReference>
<dbReference type="InterPro" id="IPR014017">
    <property type="entry name" value="DNA_helicase_UvrD-like_C"/>
</dbReference>
<dbReference type="InterPro" id="IPR011604">
    <property type="entry name" value="PDDEXK-like_dom_sf"/>
</dbReference>
<feature type="region of interest" description="Disordered" evidence="15">
    <location>
        <begin position="795"/>
        <end position="831"/>
    </location>
</feature>
<evidence type="ECO:0000259" key="17">
    <source>
        <dbReference type="PROSITE" id="PS51217"/>
    </source>
</evidence>
<organism evidence="18">
    <name type="scientific">Candidatus Fermentithermobacillus carboniphilus</name>
    <dbReference type="NCBI Taxonomy" id="3085328"/>
    <lineage>
        <taxon>Bacteria</taxon>
        <taxon>Bacillati</taxon>
        <taxon>Bacillota</taxon>
        <taxon>Candidatus Fermentithermobacillia</taxon>
        <taxon>Candidatus Fermentithermobacillales</taxon>
        <taxon>Candidatus Fermentithermobacillaceae</taxon>
        <taxon>Candidatus Fermentithermobacillus</taxon>
    </lineage>
</organism>
<accession>A0AAT9LEA6</accession>
<keyword evidence="5 13" id="KW-0347">Helicase</keyword>
<proteinExistence type="inferred from homology"/>
<dbReference type="GO" id="GO:0000724">
    <property type="term" value="P:double-strand break repair via homologous recombination"/>
    <property type="evidence" value="ECO:0007669"/>
    <property type="project" value="UniProtKB-UniRule"/>
</dbReference>
<dbReference type="Pfam" id="PF00580">
    <property type="entry name" value="UvrD-helicase"/>
    <property type="match status" value="2"/>
</dbReference>
<comment type="catalytic activity">
    <reaction evidence="12 13">
        <text>ATP + H2O = ADP + phosphate + H(+)</text>
        <dbReference type="Rhea" id="RHEA:13065"/>
        <dbReference type="ChEBI" id="CHEBI:15377"/>
        <dbReference type="ChEBI" id="CHEBI:15378"/>
        <dbReference type="ChEBI" id="CHEBI:30616"/>
        <dbReference type="ChEBI" id="CHEBI:43474"/>
        <dbReference type="ChEBI" id="CHEBI:456216"/>
        <dbReference type="EC" id="5.6.2.4"/>
    </reaction>
</comment>
<dbReference type="GO" id="GO:0043138">
    <property type="term" value="F:3'-5' DNA helicase activity"/>
    <property type="evidence" value="ECO:0007669"/>
    <property type="project" value="UniProtKB-UniRule"/>
</dbReference>
<keyword evidence="2 13" id="KW-0547">Nucleotide-binding</keyword>